<comment type="caution">
    <text evidence="10">The sequence shown here is derived from an EMBL/GenBank/DDBJ whole genome shotgun (WGS) entry which is preliminary data.</text>
</comment>
<organism evidence="10 11">
    <name type="scientific">Candidatus Desulfolinea nitratireducens</name>
    <dbReference type="NCBI Taxonomy" id="2841698"/>
    <lineage>
        <taxon>Bacteria</taxon>
        <taxon>Bacillati</taxon>
        <taxon>Chloroflexota</taxon>
        <taxon>Anaerolineae</taxon>
        <taxon>Anaerolineales</taxon>
        <taxon>Anaerolineales incertae sedis</taxon>
        <taxon>Candidatus Desulfolinea</taxon>
    </lineage>
</organism>
<gene>
    <name evidence="10" type="ORF">H8E29_10545</name>
</gene>
<dbReference type="Gene3D" id="3.60.9.10">
    <property type="entry name" value="Aldehyde ferredoxin oxidoreductase, N-terminal domain"/>
    <property type="match status" value="1"/>
</dbReference>
<feature type="domain" description="Aldehyde ferredoxin oxidoreductase N-terminal" evidence="9">
    <location>
        <begin position="1"/>
        <end position="208"/>
    </location>
</feature>
<evidence type="ECO:0000256" key="6">
    <source>
        <dbReference type="ARBA" id="ARBA00023004"/>
    </source>
</evidence>
<evidence type="ECO:0000256" key="8">
    <source>
        <dbReference type="ARBA" id="ARBA00049934"/>
    </source>
</evidence>
<sequence>MKIWRVNTKSKTSLIEDIPQSWASLGGRGLSAKILLDEVDPECDPLGPKNKLIFAPGLLTGHRLSSLDRISIGGKSPLTGGIKESNAGGRTGYELTKLGIKALILEDRPEDADWGVIHISKDGVRFDSAKSFLGQGVYKAASGLIEKYGGDVAIALIGPGGEMKMMSSGIQNIDKDKVPSRIAARGGLGAVMGSKFIKAIVIDTAGEDSPPIQDLDAFKQARKKYTSAVLAHPQTTTYADYGTSAMVSLCDGIGAMPTRNFSSGIFEDAEKISGDRLREMLLERGGVSDTTHACMAGCIIKCSNTVGDIDGETVLVSPLDYETIGLMGSNLGINDLDKIAKLNQAANDIGIDTIEIGAALGVAADAGLMDFGDGERAFDLLQEIREGTPLGRILGNGAAFTGKAFGVERVPVAKGQAMPAYDPRAIKGTGVTYATSPQGADHTCGLTIRAKVKPTDPNGQVEVSRNAQINMAGYDSLGACIMAGFGIGVDYSIVGELINSIHGFEVGDDFLQELGKETLLLEREFNKRAGFTKQDDRLPEWMSREPLPPHNVVFDVSKEDLDSVFET</sequence>
<evidence type="ECO:0000256" key="1">
    <source>
        <dbReference type="ARBA" id="ARBA00001966"/>
    </source>
</evidence>
<keyword evidence="5" id="KW-0560">Oxidoreductase</keyword>
<keyword evidence="6" id="KW-0408">Iron</keyword>
<dbReference type="PANTHER" id="PTHR30038:SF0">
    <property type="entry name" value="TUNGSTEN-CONTAINING ALDEHYDE FERREDOXIN OXIDOREDUCTASE"/>
    <property type="match status" value="1"/>
</dbReference>
<keyword evidence="4" id="KW-0479">Metal-binding</keyword>
<dbReference type="InterPro" id="IPR013985">
    <property type="entry name" value="Ald_Fedxn_OxRdtase_dom3"/>
</dbReference>
<dbReference type="SUPFAM" id="SSF56228">
    <property type="entry name" value="Aldehyde ferredoxin oxidoreductase, N-terminal domain"/>
    <property type="match status" value="1"/>
</dbReference>
<dbReference type="InterPro" id="IPR051919">
    <property type="entry name" value="W-dependent_AOR"/>
</dbReference>
<dbReference type="Pfam" id="PF02730">
    <property type="entry name" value="AFOR_N"/>
    <property type="match status" value="1"/>
</dbReference>
<dbReference type="PANTHER" id="PTHR30038">
    <property type="entry name" value="ALDEHYDE FERREDOXIN OXIDOREDUCTASE"/>
    <property type="match status" value="1"/>
</dbReference>
<dbReference type="SUPFAM" id="SSF48310">
    <property type="entry name" value="Aldehyde ferredoxin oxidoreductase, C-terminal domains"/>
    <property type="match status" value="1"/>
</dbReference>
<dbReference type="SMART" id="SM00790">
    <property type="entry name" value="AFOR_N"/>
    <property type="match status" value="1"/>
</dbReference>
<dbReference type="InterPro" id="IPR036503">
    <property type="entry name" value="Ald_Fedxn_OxRdtase_N_sf"/>
</dbReference>
<proteinExistence type="inferred from homology"/>
<dbReference type="EMBL" id="JACNJN010000119">
    <property type="protein sequence ID" value="MBC8335696.1"/>
    <property type="molecule type" value="Genomic_DNA"/>
</dbReference>
<dbReference type="Pfam" id="PF01314">
    <property type="entry name" value="AFOR_C"/>
    <property type="match status" value="1"/>
</dbReference>
<reference evidence="10 11" key="1">
    <citation type="submission" date="2020-08" db="EMBL/GenBank/DDBJ databases">
        <title>Bridging the membrane lipid divide: bacteria of the FCB group superphylum have the potential to synthesize archaeal ether lipids.</title>
        <authorList>
            <person name="Villanueva L."/>
            <person name="Von Meijenfeldt F.A.B."/>
            <person name="Westbye A.B."/>
            <person name="Yadav S."/>
            <person name="Hopmans E.C."/>
            <person name="Dutilh B.E."/>
            <person name="Sinninghe Damste J.S."/>
        </authorList>
    </citation>
    <scope>NUCLEOTIDE SEQUENCE [LARGE SCALE GENOMIC DNA]</scope>
    <source>
        <strain evidence="10">NIOZ-UU36</strain>
    </source>
</reference>
<accession>A0A8J6TEX2</accession>
<dbReference type="InterPro" id="IPR013983">
    <property type="entry name" value="Ald_Fedxn_OxRdtase_N"/>
</dbReference>
<dbReference type="GO" id="GO:0016625">
    <property type="term" value="F:oxidoreductase activity, acting on the aldehyde or oxo group of donors, iron-sulfur protein as acceptor"/>
    <property type="evidence" value="ECO:0007669"/>
    <property type="project" value="InterPro"/>
</dbReference>
<evidence type="ECO:0000256" key="5">
    <source>
        <dbReference type="ARBA" id="ARBA00023002"/>
    </source>
</evidence>
<evidence type="ECO:0000259" key="9">
    <source>
        <dbReference type="SMART" id="SM00790"/>
    </source>
</evidence>
<dbReference type="InterPro" id="IPR001203">
    <property type="entry name" value="OxRdtase_Ald_Fedxn_C"/>
</dbReference>
<evidence type="ECO:0000313" key="10">
    <source>
        <dbReference type="EMBL" id="MBC8335696.1"/>
    </source>
</evidence>
<comment type="cofactor">
    <cofactor evidence="8">
        <name>tungstopterin</name>
        <dbReference type="ChEBI" id="CHEBI:30402"/>
    </cofactor>
</comment>
<dbReference type="GO" id="GO:0046872">
    <property type="term" value="F:metal ion binding"/>
    <property type="evidence" value="ECO:0007669"/>
    <property type="project" value="UniProtKB-KW"/>
</dbReference>
<protein>
    <submittedName>
        <fullName evidence="10">Aldehyde ferredoxin oxidoreductase</fullName>
    </submittedName>
</protein>
<keyword evidence="3" id="KW-0004">4Fe-4S</keyword>
<dbReference type="GO" id="GO:0051539">
    <property type="term" value="F:4 iron, 4 sulfur cluster binding"/>
    <property type="evidence" value="ECO:0007669"/>
    <property type="project" value="UniProtKB-KW"/>
</dbReference>
<comment type="cofactor">
    <cofactor evidence="1">
        <name>[4Fe-4S] cluster</name>
        <dbReference type="ChEBI" id="CHEBI:49883"/>
    </cofactor>
</comment>
<evidence type="ECO:0000313" key="11">
    <source>
        <dbReference type="Proteomes" id="UP000614469"/>
    </source>
</evidence>
<evidence type="ECO:0000256" key="2">
    <source>
        <dbReference type="ARBA" id="ARBA00011032"/>
    </source>
</evidence>
<evidence type="ECO:0000256" key="3">
    <source>
        <dbReference type="ARBA" id="ARBA00022485"/>
    </source>
</evidence>
<dbReference type="Gene3D" id="1.10.569.10">
    <property type="entry name" value="Aldehyde Ferredoxin Oxidoreductase Protein, subunit A, domain 2"/>
    <property type="match status" value="1"/>
</dbReference>
<dbReference type="InterPro" id="IPR036021">
    <property type="entry name" value="Tungsten_al_ferr_oxy-like_C"/>
</dbReference>
<name>A0A8J6TEX2_9CHLR</name>
<dbReference type="GO" id="GO:0009055">
    <property type="term" value="F:electron transfer activity"/>
    <property type="evidence" value="ECO:0007669"/>
    <property type="project" value="InterPro"/>
</dbReference>
<dbReference type="Proteomes" id="UP000614469">
    <property type="component" value="Unassembled WGS sequence"/>
</dbReference>
<evidence type="ECO:0000256" key="7">
    <source>
        <dbReference type="ARBA" id="ARBA00023014"/>
    </source>
</evidence>
<evidence type="ECO:0000256" key="4">
    <source>
        <dbReference type="ARBA" id="ARBA00022723"/>
    </source>
</evidence>
<comment type="similarity">
    <text evidence="2">Belongs to the AOR/FOR family.</text>
</comment>
<keyword evidence="7" id="KW-0411">Iron-sulfur</keyword>
<dbReference type="AlphaFoldDB" id="A0A8J6TEX2"/>
<dbReference type="Gene3D" id="1.10.599.10">
    <property type="entry name" value="Aldehyde Ferredoxin Oxidoreductase Protein, subunit A, domain 3"/>
    <property type="match status" value="1"/>
</dbReference>
<dbReference type="InterPro" id="IPR013984">
    <property type="entry name" value="Ald_Fedxn_OxRdtase_dom2"/>
</dbReference>